<organism evidence="10 11">
    <name type="scientific">Candidatus Portnoybacteria bacterium RBG_19FT_COMBO_36_7</name>
    <dbReference type="NCBI Taxonomy" id="1801992"/>
    <lineage>
        <taxon>Bacteria</taxon>
        <taxon>Candidatus Portnoyibacteriota</taxon>
    </lineage>
</organism>
<evidence type="ECO:0000256" key="7">
    <source>
        <dbReference type="ARBA" id="ARBA00022989"/>
    </source>
</evidence>
<keyword evidence="7 9" id="KW-1133">Transmembrane helix</keyword>
<dbReference type="EMBL" id="MHMW01000028">
    <property type="protein sequence ID" value="OGZ33613.1"/>
    <property type="molecule type" value="Genomic_DNA"/>
</dbReference>
<dbReference type="PANTHER" id="PTHR46997">
    <property type="entry name" value="LOW AFFINITY TRYPTOPHAN PERMEASE-RELATED"/>
    <property type="match status" value="1"/>
</dbReference>
<protein>
    <recommendedName>
        <fullName evidence="12">Amino acid transporter transmembrane domain-containing protein</fullName>
    </recommendedName>
</protein>
<keyword evidence="5 9" id="KW-0812">Transmembrane</keyword>
<evidence type="ECO:0000256" key="3">
    <source>
        <dbReference type="ARBA" id="ARBA00022475"/>
    </source>
</evidence>
<reference evidence="10 11" key="1">
    <citation type="journal article" date="2016" name="Nat. Commun.">
        <title>Thousands of microbial genomes shed light on interconnected biogeochemical processes in an aquifer system.</title>
        <authorList>
            <person name="Anantharaman K."/>
            <person name="Brown C.T."/>
            <person name="Hug L.A."/>
            <person name="Sharon I."/>
            <person name="Castelle C.J."/>
            <person name="Probst A.J."/>
            <person name="Thomas B.C."/>
            <person name="Singh A."/>
            <person name="Wilkins M.J."/>
            <person name="Karaoz U."/>
            <person name="Brodie E.L."/>
            <person name="Williams K.H."/>
            <person name="Hubbard S.S."/>
            <person name="Banfield J.F."/>
        </authorList>
    </citation>
    <scope>NUCLEOTIDE SEQUENCE [LARGE SCALE GENOMIC DNA]</scope>
</reference>
<keyword evidence="3" id="KW-1003">Cell membrane</keyword>
<dbReference type="GO" id="GO:0005886">
    <property type="term" value="C:plasma membrane"/>
    <property type="evidence" value="ECO:0007669"/>
    <property type="project" value="UniProtKB-SubCell"/>
</dbReference>
<keyword evidence="4" id="KW-0997">Cell inner membrane</keyword>
<dbReference type="Gene3D" id="1.20.1740.10">
    <property type="entry name" value="Amino acid/polyamine transporter I"/>
    <property type="match status" value="1"/>
</dbReference>
<accession>A0A1G2F6J9</accession>
<dbReference type="AlphaFoldDB" id="A0A1G2F6J9"/>
<dbReference type="Pfam" id="PF03222">
    <property type="entry name" value="Trp_Tyr_perm"/>
    <property type="match status" value="1"/>
</dbReference>
<comment type="caution">
    <text evidence="10">The sequence shown here is derived from an EMBL/GenBank/DDBJ whole genome shotgun (WGS) entry which is preliminary data.</text>
</comment>
<evidence type="ECO:0000256" key="1">
    <source>
        <dbReference type="ARBA" id="ARBA00004429"/>
    </source>
</evidence>
<evidence type="ECO:0000256" key="4">
    <source>
        <dbReference type="ARBA" id="ARBA00022519"/>
    </source>
</evidence>
<feature type="transmembrane region" description="Helical" evidence="9">
    <location>
        <begin position="119"/>
        <end position="137"/>
    </location>
</feature>
<dbReference type="Proteomes" id="UP000179099">
    <property type="component" value="Unassembled WGS sequence"/>
</dbReference>
<evidence type="ECO:0000256" key="5">
    <source>
        <dbReference type="ARBA" id="ARBA00022692"/>
    </source>
</evidence>
<evidence type="ECO:0000256" key="6">
    <source>
        <dbReference type="ARBA" id="ARBA00022970"/>
    </source>
</evidence>
<sequence length="378" mass="41891">MSKKFFYALSVLTGMIIGVGIFGIPYCFAQTGILIGFFYLIFLTIVVTSIHLLYGEIILRTGQDCRLVGYGEKYLGPKGKAAVTGIVIFQFYGALLAYIIAGGYFLNIIFGRFFGGTDFSWSLIFFALGALAIFFGLKTVSLSEFFMAIILVVLACLFVLKGAPFVSFENLKGFNLMKFFLPYGVVFFSLTGGAAVPELRQILKGQERKIKRVIVLGTVIPAVIYFLFALVVVGTTGQDTSKDAISGLVPYLGQNIIVLGAVFGFLTVITSFLMLGLNLRKMFQLDYKLNKFLAWALACFIPLIAFLIGFKDFIMVIGLIGAVAGGFEGIVTILIYRRAKKMGNRQPEYSLKLNRIFIWTMVLLFALGIFYEFIYLAK</sequence>
<gene>
    <name evidence="10" type="ORF">A2Y98_01620</name>
</gene>
<feature type="transmembrane region" description="Helical" evidence="9">
    <location>
        <begin position="289"/>
        <end position="308"/>
    </location>
</feature>
<evidence type="ECO:0000313" key="11">
    <source>
        <dbReference type="Proteomes" id="UP000179099"/>
    </source>
</evidence>
<dbReference type="STRING" id="1801992.A2Y98_01620"/>
<keyword evidence="6" id="KW-0029">Amino-acid transport</keyword>
<feature type="transmembrane region" description="Helical" evidence="9">
    <location>
        <begin position="5"/>
        <end position="26"/>
    </location>
</feature>
<feature type="transmembrane region" description="Helical" evidence="9">
    <location>
        <begin position="81"/>
        <end position="107"/>
    </location>
</feature>
<proteinExistence type="predicted"/>
<dbReference type="PANTHER" id="PTHR46997:SF2">
    <property type="entry name" value="TYROSINE-SPECIFIC TRANSPORT SYSTEM"/>
    <property type="match status" value="1"/>
</dbReference>
<feature type="transmembrane region" description="Helical" evidence="9">
    <location>
        <begin position="314"/>
        <end position="336"/>
    </location>
</feature>
<feature type="transmembrane region" description="Helical" evidence="9">
    <location>
        <begin position="144"/>
        <end position="160"/>
    </location>
</feature>
<keyword evidence="2" id="KW-0813">Transport</keyword>
<dbReference type="GO" id="GO:0015173">
    <property type="term" value="F:aromatic amino acid transmembrane transporter activity"/>
    <property type="evidence" value="ECO:0007669"/>
    <property type="project" value="InterPro"/>
</dbReference>
<evidence type="ECO:0000313" key="10">
    <source>
        <dbReference type="EMBL" id="OGZ33613.1"/>
    </source>
</evidence>
<evidence type="ECO:0000256" key="2">
    <source>
        <dbReference type="ARBA" id="ARBA00022448"/>
    </source>
</evidence>
<feature type="transmembrane region" description="Helical" evidence="9">
    <location>
        <begin position="213"/>
        <end position="236"/>
    </location>
</feature>
<dbReference type="InterPro" id="IPR013059">
    <property type="entry name" value="Trp_tyr_transpt"/>
</dbReference>
<feature type="transmembrane region" description="Helical" evidence="9">
    <location>
        <begin position="256"/>
        <end position="277"/>
    </location>
</feature>
<dbReference type="InterPro" id="IPR018227">
    <property type="entry name" value="Amino_acid_transport_2"/>
</dbReference>
<feature type="transmembrane region" description="Helical" evidence="9">
    <location>
        <begin position="32"/>
        <end position="54"/>
    </location>
</feature>
<dbReference type="GO" id="GO:0003333">
    <property type="term" value="P:amino acid transmembrane transport"/>
    <property type="evidence" value="ECO:0007669"/>
    <property type="project" value="InterPro"/>
</dbReference>
<feature type="transmembrane region" description="Helical" evidence="9">
    <location>
        <begin position="356"/>
        <end position="377"/>
    </location>
</feature>
<evidence type="ECO:0000256" key="8">
    <source>
        <dbReference type="ARBA" id="ARBA00023136"/>
    </source>
</evidence>
<comment type="subcellular location">
    <subcellularLocation>
        <location evidence="1">Cell inner membrane</location>
        <topology evidence="1">Multi-pass membrane protein</topology>
    </subcellularLocation>
</comment>
<evidence type="ECO:0008006" key="12">
    <source>
        <dbReference type="Google" id="ProtNLM"/>
    </source>
</evidence>
<keyword evidence="8 9" id="KW-0472">Membrane</keyword>
<name>A0A1G2F6J9_9BACT</name>
<evidence type="ECO:0000256" key="9">
    <source>
        <dbReference type="SAM" id="Phobius"/>
    </source>
</evidence>
<feature type="transmembrane region" description="Helical" evidence="9">
    <location>
        <begin position="180"/>
        <end position="201"/>
    </location>
</feature>